<proteinExistence type="inferred from homology"/>
<dbReference type="InterPro" id="IPR052704">
    <property type="entry name" value="ECF_Sigma-70_Domain"/>
</dbReference>
<dbReference type="GO" id="GO:0016987">
    <property type="term" value="F:sigma factor activity"/>
    <property type="evidence" value="ECO:0007669"/>
    <property type="project" value="UniProtKB-KW"/>
</dbReference>
<dbReference type="Gene3D" id="1.10.10.10">
    <property type="entry name" value="Winged helix-like DNA-binding domain superfamily/Winged helix DNA-binding domain"/>
    <property type="match status" value="1"/>
</dbReference>
<dbReference type="SUPFAM" id="SSF88946">
    <property type="entry name" value="Sigma2 domain of RNA polymerase sigma factors"/>
    <property type="match status" value="1"/>
</dbReference>
<dbReference type="SUPFAM" id="SSF88659">
    <property type="entry name" value="Sigma3 and sigma4 domains of RNA polymerase sigma factors"/>
    <property type="match status" value="1"/>
</dbReference>
<gene>
    <name evidence="9" type="ORF">SAMN04489867_0587</name>
</gene>
<dbReference type="AlphaFoldDB" id="A0A1H0MEP8"/>
<comment type="similarity">
    <text evidence="1">Belongs to the sigma-70 factor family. ECF subfamily.</text>
</comment>
<dbReference type="InterPro" id="IPR013249">
    <property type="entry name" value="RNA_pol_sigma70_r4_t2"/>
</dbReference>
<reference evidence="10" key="1">
    <citation type="submission" date="2016-10" db="EMBL/GenBank/DDBJ databases">
        <authorList>
            <person name="Varghese N."/>
            <person name="Submissions S."/>
        </authorList>
    </citation>
    <scope>NUCLEOTIDE SEQUENCE [LARGE SCALE GENOMIC DNA]</scope>
    <source>
        <strain evidence="10">DSM 22329</strain>
    </source>
</reference>
<dbReference type="InterPro" id="IPR013324">
    <property type="entry name" value="RNA_pol_sigma_r3/r4-like"/>
</dbReference>
<dbReference type="InterPro" id="IPR014284">
    <property type="entry name" value="RNA_pol_sigma-70_dom"/>
</dbReference>
<organism evidence="9 10">
    <name type="scientific">Pedococcus dokdonensis</name>
    <dbReference type="NCBI Taxonomy" id="443156"/>
    <lineage>
        <taxon>Bacteria</taxon>
        <taxon>Bacillati</taxon>
        <taxon>Actinomycetota</taxon>
        <taxon>Actinomycetes</taxon>
        <taxon>Micrococcales</taxon>
        <taxon>Intrasporangiaceae</taxon>
        <taxon>Pedococcus</taxon>
    </lineage>
</organism>
<feature type="domain" description="RNA polymerase sigma factor 70 region 4 type 2" evidence="8">
    <location>
        <begin position="147"/>
        <end position="197"/>
    </location>
</feature>
<protein>
    <submittedName>
        <fullName evidence="9">RNA polymerase sigma-70 factor, ECF subfamily</fullName>
    </submittedName>
</protein>
<dbReference type="SUPFAM" id="SSF54427">
    <property type="entry name" value="NTF2-like"/>
    <property type="match status" value="1"/>
</dbReference>
<keyword evidence="5" id="KW-0804">Transcription</keyword>
<evidence type="ECO:0000256" key="5">
    <source>
        <dbReference type="ARBA" id="ARBA00023163"/>
    </source>
</evidence>
<evidence type="ECO:0000259" key="8">
    <source>
        <dbReference type="Pfam" id="PF08281"/>
    </source>
</evidence>
<dbReference type="Gene3D" id="3.10.450.50">
    <property type="match status" value="1"/>
</dbReference>
<feature type="domain" description="RNA polymerase sigma-70 region 2" evidence="7">
    <location>
        <begin position="38"/>
        <end position="103"/>
    </location>
</feature>
<dbReference type="EMBL" id="LT629711">
    <property type="protein sequence ID" value="SDO78874.1"/>
    <property type="molecule type" value="Genomic_DNA"/>
</dbReference>
<dbReference type="InterPro" id="IPR013325">
    <property type="entry name" value="RNA_pol_sigma_r2"/>
</dbReference>
<dbReference type="InterPro" id="IPR036388">
    <property type="entry name" value="WH-like_DNA-bd_sf"/>
</dbReference>
<dbReference type="Pfam" id="PF08281">
    <property type="entry name" value="Sigma70_r4_2"/>
    <property type="match status" value="1"/>
</dbReference>
<dbReference type="STRING" id="443156.SAMN04489867_0587"/>
<evidence type="ECO:0000313" key="10">
    <source>
        <dbReference type="Proteomes" id="UP000199077"/>
    </source>
</evidence>
<evidence type="ECO:0000256" key="1">
    <source>
        <dbReference type="ARBA" id="ARBA00010641"/>
    </source>
</evidence>
<evidence type="ECO:0000256" key="4">
    <source>
        <dbReference type="ARBA" id="ARBA00023082"/>
    </source>
</evidence>
<evidence type="ECO:0000259" key="7">
    <source>
        <dbReference type="Pfam" id="PF04542"/>
    </source>
</evidence>
<dbReference type="InterPro" id="IPR007627">
    <property type="entry name" value="RNA_pol_sigma70_r2"/>
</dbReference>
<dbReference type="GO" id="GO:0003677">
    <property type="term" value="F:DNA binding"/>
    <property type="evidence" value="ECO:0007669"/>
    <property type="project" value="InterPro"/>
</dbReference>
<evidence type="ECO:0000256" key="6">
    <source>
        <dbReference type="SAM" id="MobiDB-lite"/>
    </source>
</evidence>
<keyword evidence="4" id="KW-0731">Sigma factor</keyword>
<dbReference type="NCBIfam" id="TIGR02937">
    <property type="entry name" value="sigma70-ECF"/>
    <property type="match status" value="1"/>
</dbReference>
<keyword evidence="3" id="KW-0805">Transcription regulation</keyword>
<dbReference type="RefSeq" id="WP_231961417.1">
    <property type="nucleotide sequence ID" value="NZ_LT629711.1"/>
</dbReference>
<keyword evidence="10" id="KW-1185">Reference proteome</keyword>
<dbReference type="Pfam" id="PF04542">
    <property type="entry name" value="Sigma70_r2"/>
    <property type="match status" value="1"/>
</dbReference>
<comment type="subunit">
    <text evidence="2">Interacts transiently with the RNA polymerase catalytic core formed by RpoA, RpoB, RpoC and RpoZ (2 alpha, 1 beta, 1 beta' and 1 omega subunit) to form the RNA polymerase holoenzyme that can initiate transcription.</text>
</comment>
<dbReference type="Gene3D" id="1.10.1740.10">
    <property type="match status" value="1"/>
</dbReference>
<dbReference type="InterPro" id="IPR032710">
    <property type="entry name" value="NTF2-like_dom_sf"/>
</dbReference>
<feature type="region of interest" description="Disordered" evidence="6">
    <location>
        <begin position="1"/>
        <end position="35"/>
    </location>
</feature>
<name>A0A1H0MEP8_9MICO</name>
<dbReference type="PANTHER" id="PTHR30173">
    <property type="entry name" value="SIGMA 19 FACTOR"/>
    <property type="match status" value="1"/>
</dbReference>
<dbReference type="NCBIfam" id="NF007214">
    <property type="entry name" value="PRK09636.1"/>
    <property type="match status" value="1"/>
</dbReference>
<evidence type="ECO:0000313" key="9">
    <source>
        <dbReference type="EMBL" id="SDO78874.1"/>
    </source>
</evidence>
<dbReference type="Proteomes" id="UP000199077">
    <property type="component" value="Chromosome I"/>
</dbReference>
<evidence type="ECO:0000256" key="3">
    <source>
        <dbReference type="ARBA" id="ARBA00023015"/>
    </source>
</evidence>
<dbReference type="PANTHER" id="PTHR30173:SF36">
    <property type="entry name" value="ECF RNA POLYMERASE SIGMA FACTOR SIGJ"/>
    <property type="match status" value="1"/>
</dbReference>
<evidence type="ECO:0000256" key="2">
    <source>
        <dbReference type="ARBA" id="ARBA00011344"/>
    </source>
</evidence>
<dbReference type="GO" id="GO:0006352">
    <property type="term" value="P:DNA-templated transcription initiation"/>
    <property type="evidence" value="ECO:0007669"/>
    <property type="project" value="InterPro"/>
</dbReference>
<sequence length="343" mass="37336">MTDRAGTDRDGTDRDGTDRAGTDRAGTDHAPTDREQLLDELRPTAFAIAYRMLGSVSEGEDVVQEALLRVHQSLDAGEEIASPRAFLATITTRLAINELKSARARRERYVGEWLPEPILTDSSLVIGAGSFDDPAKQAETADSLSLAMLVLLESLSPEQRAVLLLHDVFGYGYPEITSIVGKTEDNVRQLATRARQHVKAKRPRFTTSREQQRELAARFFAAAHDGDLASLESLLAHDVELTGDGGGKVPALARSLRGRGRVAKTLGNWLRQLSRFPQVSMRPVEVNGGPGAIYVDDQDRVLGVWSLEITDGEITGIRSIVNPDKLAHLGEVGDVVAIIQSAR</sequence>
<accession>A0A1H0MEP8</accession>